<dbReference type="PANTHER" id="PTHR23321:SF26">
    <property type="entry name" value="SMALL RIBOSOMAL SUBUNIT PROTEIN US15M"/>
    <property type="match status" value="1"/>
</dbReference>
<comment type="subunit">
    <text evidence="3 4">Part of the 30S ribosomal subunit. Forms a bridge to the 50S subunit in the 70S ribosome, contacting the 23S rRNA.</text>
</comment>
<keyword evidence="1 4" id="KW-0689">Ribosomal protein</keyword>
<proteinExistence type="inferred from homology"/>
<dbReference type="Pfam" id="PF00312">
    <property type="entry name" value="Ribosomal_S15"/>
    <property type="match status" value="1"/>
</dbReference>
<protein>
    <recommendedName>
        <fullName evidence="4">Small ribosomal subunit protein uS15</fullName>
    </recommendedName>
</protein>
<dbReference type="NCBIfam" id="TIGR00952">
    <property type="entry name" value="S15_bact"/>
    <property type="match status" value="1"/>
</dbReference>
<evidence type="ECO:0000256" key="3">
    <source>
        <dbReference type="ARBA" id="ARBA00064542"/>
    </source>
</evidence>
<dbReference type="EMBL" id="PSQJ01000001">
    <property type="protein sequence ID" value="PTL87020.1"/>
    <property type="molecule type" value="Genomic_DNA"/>
</dbReference>
<comment type="similarity">
    <text evidence="4 5">Belongs to the universal ribosomal protein uS15 family.</text>
</comment>
<dbReference type="SUPFAM" id="SSF47060">
    <property type="entry name" value="S15/NS1 RNA-binding domain"/>
    <property type="match status" value="1"/>
</dbReference>
<dbReference type="InterPro" id="IPR005290">
    <property type="entry name" value="Ribosomal_uS15_bac-type"/>
</dbReference>
<dbReference type="GO" id="GO:0019843">
    <property type="term" value="F:rRNA binding"/>
    <property type="evidence" value="ECO:0007669"/>
    <property type="project" value="UniProtKB-UniRule"/>
</dbReference>
<accession>A0A2T4VZ11</accession>
<evidence type="ECO:0000256" key="2">
    <source>
        <dbReference type="ARBA" id="ARBA00023274"/>
    </source>
</evidence>
<keyword evidence="2 4" id="KW-0687">Ribonucleoprotein</keyword>
<dbReference type="GO" id="GO:0006412">
    <property type="term" value="P:translation"/>
    <property type="evidence" value="ECO:0007669"/>
    <property type="project" value="UniProtKB-UniRule"/>
</dbReference>
<dbReference type="GO" id="GO:0022627">
    <property type="term" value="C:cytosolic small ribosomal subunit"/>
    <property type="evidence" value="ECO:0007669"/>
    <property type="project" value="TreeGrafter"/>
</dbReference>
<evidence type="ECO:0000313" key="7">
    <source>
        <dbReference type="EMBL" id="PTL87020.1"/>
    </source>
</evidence>
<evidence type="ECO:0000256" key="4">
    <source>
        <dbReference type="HAMAP-Rule" id="MF_01343"/>
    </source>
</evidence>
<dbReference type="FunFam" id="1.10.287.10:FF:000002">
    <property type="entry name" value="30S ribosomal protein S15"/>
    <property type="match status" value="1"/>
</dbReference>
<dbReference type="InterPro" id="IPR009068">
    <property type="entry name" value="uS15_NS1_RNA-bd_sf"/>
</dbReference>
<dbReference type="AlphaFoldDB" id="A0A2T4VZ11"/>
<reference evidence="8" key="1">
    <citation type="submission" date="2018-02" db="EMBL/GenBank/DDBJ databases">
        <title>Genome sequence of Candidatus Liberibacter europaeus.</title>
        <authorList>
            <person name="Frampton R.A."/>
            <person name="Thompson S.M."/>
            <person name="David C."/>
            <person name="Addison S.M."/>
            <person name="Smith G.R."/>
        </authorList>
    </citation>
    <scope>NUCLEOTIDE SEQUENCE [LARGE SCALE GENOMIC DNA]</scope>
</reference>
<dbReference type="PANTHER" id="PTHR23321">
    <property type="entry name" value="RIBOSOMAL PROTEIN S15, BACTERIAL AND ORGANELLAR"/>
    <property type="match status" value="1"/>
</dbReference>
<dbReference type="Proteomes" id="UP000240811">
    <property type="component" value="Unassembled WGS sequence"/>
</dbReference>
<organism evidence="7 8">
    <name type="scientific">Candidatus Liberibacter europaeus</name>
    <dbReference type="NCBI Taxonomy" id="744859"/>
    <lineage>
        <taxon>Bacteria</taxon>
        <taxon>Pseudomonadati</taxon>
        <taxon>Pseudomonadota</taxon>
        <taxon>Alphaproteobacteria</taxon>
        <taxon>Hyphomicrobiales</taxon>
        <taxon>Rhizobiaceae</taxon>
        <taxon>Liberibacter</taxon>
    </lineage>
</organism>
<evidence type="ECO:0000256" key="6">
    <source>
        <dbReference type="RuleBase" id="RU004524"/>
    </source>
</evidence>
<dbReference type="CDD" id="cd00353">
    <property type="entry name" value="Ribosomal_S15p_S13e"/>
    <property type="match status" value="1"/>
</dbReference>
<comment type="caution">
    <text evidence="7">The sequence shown here is derived from an EMBL/GenBank/DDBJ whole genome shotgun (WGS) entry which is preliminary data.</text>
</comment>
<dbReference type="SMART" id="SM01387">
    <property type="entry name" value="Ribosomal_S15"/>
    <property type="match status" value="1"/>
</dbReference>
<comment type="function">
    <text evidence="4 6">One of the primary rRNA binding proteins, it binds directly to 16S rRNA where it helps nucleate assembly of the platform of the 30S subunit by binding and bridging several RNA helices of the 16S rRNA.</text>
</comment>
<dbReference type="HAMAP" id="MF_01343_B">
    <property type="entry name" value="Ribosomal_uS15_B"/>
    <property type="match status" value="1"/>
</dbReference>
<dbReference type="Gene3D" id="1.10.287.10">
    <property type="entry name" value="S15/NS1, RNA-binding"/>
    <property type="match status" value="1"/>
</dbReference>
<gene>
    <name evidence="4" type="primary">rpsO</name>
    <name evidence="7" type="ORF">C4617_01045</name>
</gene>
<name>A0A2T4VZ11_9HYPH</name>
<evidence type="ECO:0000313" key="8">
    <source>
        <dbReference type="Proteomes" id="UP000240811"/>
    </source>
</evidence>
<sequence length="89" mass="10208">MSITLERKRQLIEEYAVTEGDTGSPEVQIAICTERISNLTSHFKVAKKDVNSKMGLSKLISLRSSLLKYLGRKDINRYKKVVKRLGLRR</sequence>
<dbReference type="Gene3D" id="6.10.250.3130">
    <property type="match status" value="1"/>
</dbReference>
<evidence type="ECO:0000256" key="1">
    <source>
        <dbReference type="ARBA" id="ARBA00022980"/>
    </source>
</evidence>
<dbReference type="PROSITE" id="PS00362">
    <property type="entry name" value="RIBOSOMAL_S15"/>
    <property type="match status" value="1"/>
</dbReference>
<evidence type="ECO:0000256" key="5">
    <source>
        <dbReference type="RuleBase" id="RU003919"/>
    </source>
</evidence>
<keyword evidence="4 6" id="KW-0699">rRNA-binding</keyword>
<comment type="function">
    <text evidence="4">Forms an intersubunit bridge (bridge B4) with the 23S rRNA of the 50S subunit in the ribosome.</text>
</comment>
<dbReference type="GO" id="GO:0003735">
    <property type="term" value="F:structural constituent of ribosome"/>
    <property type="evidence" value="ECO:0007669"/>
    <property type="project" value="InterPro"/>
</dbReference>
<dbReference type="InterPro" id="IPR000589">
    <property type="entry name" value="Ribosomal_uS15"/>
</dbReference>
<keyword evidence="4 6" id="KW-0694">RNA-binding</keyword>